<accession>A0A1W6P0G9</accession>
<dbReference type="InterPro" id="IPR011990">
    <property type="entry name" value="TPR-like_helical_dom_sf"/>
</dbReference>
<proteinExistence type="predicted"/>
<dbReference type="InterPro" id="IPR017560">
    <property type="entry name" value="Cyt_c_biogenesis_CcmI"/>
</dbReference>
<keyword evidence="1" id="KW-0201">Cytochrome c-type biogenesis</keyword>
<dbReference type="EMBL" id="CP019937">
    <property type="protein sequence ID" value="ARO14767.1"/>
    <property type="molecule type" value="Genomic_DNA"/>
</dbReference>
<protein>
    <submittedName>
        <fullName evidence="2">Cytochrome c biogenesis factor-like protein</fullName>
    </submittedName>
</protein>
<organism evidence="2 3">
    <name type="scientific">Ketogulonicigenium robustum</name>
    <dbReference type="NCBI Taxonomy" id="92947"/>
    <lineage>
        <taxon>Bacteria</taxon>
        <taxon>Pseudomonadati</taxon>
        <taxon>Pseudomonadota</taxon>
        <taxon>Alphaproteobacteria</taxon>
        <taxon>Rhodobacterales</taxon>
        <taxon>Roseobacteraceae</taxon>
        <taxon>Ketogulonicigenium</taxon>
    </lineage>
</organism>
<dbReference type="NCBIfam" id="TIGR03142">
    <property type="entry name" value="cytochro_ccmI"/>
    <property type="match status" value="1"/>
</dbReference>
<keyword evidence="3" id="KW-1185">Reference proteome</keyword>
<reference evidence="2 3" key="1">
    <citation type="submission" date="2017-02" db="EMBL/GenBank/DDBJ databases">
        <title>Ketogulonicigenium robustum SPU B003 Genome sequencing and assembly.</title>
        <authorList>
            <person name="Li Y."/>
            <person name="Liu L."/>
            <person name="Wang C."/>
            <person name="Zhang M."/>
            <person name="Zhang T."/>
            <person name="Zhang Y."/>
        </authorList>
    </citation>
    <scope>NUCLEOTIDE SEQUENCE [LARGE SCALE GENOMIC DNA]</scope>
    <source>
        <strain evidence="2 3">SPU_B003</strain>
    </source>
</reference>
<dbReference type="Gene3D" id="1.25.40.10">
    <property type="entry name" value="Tetratricopeptide repeat domain"/>
    <property type="match status" value="1"/>
</dbReference>
<dbReference type="OrthoDB" id="9815847at2"/>
<evidence type="ECO:0000313" key="2">
    <source>
        <dbReference type="EMBL" id="ARO14767.1"/>
    </source>
</evidence>
<sequence length="401" mass="42859">MMFWIVALLMVLIVTAGMVAPLLRRVPGAAHSDAEDITIYRQQLSEVDRDLARGTLLPEEAERTRTEISRRILAADVARARPIGSAPRSANAIAAVATLAVLLGGTALVYFDIGSPDRGDQPFATRINAAEDLRANLPSQATLESEAPAFVAPADAPANYETLQANLLAAAQDNPDVVENWQILALFQYRLGAFAQAADAMEKIIEVKGGDATLDDRLALLETMISAAGGHASAEVRDMVTSMLASNPDQPGPIFYQGLVDVDVGRADLTFAAWRAYIEGNPLPSAYTEQMRSQLPMVAELAGVRYTPPELVAPTAADIMAMSPEQQRVAIENMVDSLGQRLANAGGPPDEWAQLVRALRTLGRTQQAANIVAEARRTFTDDPDAVAIIEEAGEAPVGQLP</sequence>
<dbReference type="Proteomes" id="UP000242447">
    <property type="component" value="Chromosome"/>
</dbReference>
<dbReference type="STRING" id="92947.BVG79_01421"/>
<dbReference type="AlphaFoldDB" id="A0A1W6P0G9"/>
<dbReference type="KEGG" id="kro:BVG79_01421"/>
<evidence type="ECO:0000256" key="1">
    <source>
        <dbReference type="ARBA" id="ARBA00022748"/>
    </source>
</evidence>
<evidence type="ECO:0000313" key="3">
    <source>
        <dbReference type="Proteomes" id="UP000242447"/>
    </source>
</evidence>
<gene>
    <name evidence="2" type="primary">ccmH</name>
    <name evidence="2" type="ORF">BVG79_01421</name>
</gene>
<dbReference type="RefSeq" id="WP_085786261.1">
    <property type="nucleotide sequence ID" value="NZ_CP019937.1"/>
</dbReference>
<dbReference type="SUPFAM" id="SSF48452">
    <property type="entry name" value="TPR-like"/>
    <property type="match status" value="1"/>
</dbReference>
<dbReference type="GO" id="GO:0017004">
    <property type="term" value="P:cytochrome complex assembly"/>
    <property type="evidence" value="ECO:0007669"/>
    <property type="project" value="UniProtKB-KW"/>
</dbReference>
<name>A0A1W6P0G9_9RHOB</name>